<dbReference type="RefSeq" id="WP_208816271.1">
    <property type="nucleotide sequence ID" value="NZ_WVUH01000285.1"/>
</dbReference>
<protein>
    <recommendedName>
        <fullName evidence="3">tRNA-guanine family transglycosylase</fullName>
    </recommendedName>
</protein>
<dbReference type="EMBL" id="WVUH01000285">
    <property type="protein sequence ID" value="MBO4209302.1"/>
    <property type="molecule type" value="Genomic_DNA"/>
</dbReference>
<accession>A0ABS3VXN0</accession>
<name>A0ABS3VXN0_MICEH</name>
<proteinExistence type="predicted"/>
<sequence length="388" mass="41781">MADGSAGPRPGPVGPVDCFDRSLLVHCGPAQIAEAVAVADQPGSGLVVTASADRRQNCLDQARRLVRSGRFGHPLLLDAGRYAGAGRCDARTPFSDWWIDGQRELGLPVLTDSGYVAAGDAAGLWHLLQATARLGDAIALLPLHISWLTGTGARRTLTRYVALAGVPVALVLEHPADPFAEPGAVEGLLEVLDCGVPVLLLRCDVSALGALCCGATAAAVGTVPALRHLYPVPPVPGPAPRVGRPSAIVGRCLAYRRTDVIARTRALFPEAGLWTCDCETCDGRDLSWLDRQPQHRRSLLAFRHSLRVLYALRDDIFRSSLPNSRLSWHARCRDAIWRHADVRWPVPGMLRRWETALPALPVTRLARLDRSRPVGVPPANGPQPVRVV</sequence>
<evidence type="ECO:0000313" key="2">
    <source>
        <dbReference type="Proteomes" id="UP000823521"/>
    </source>
</evidence>
<dbReference type="Proteomes" id="UP000823521">
    <property type="component" value="Unassembled WGS sequence"/>
</dbReference>
<organism evidence="1 2">
    <name type="scientific">Micromonospora echinofusca</name>
    <dbReference type="NCBI Taxonomy" id="47858"/>
    <lineage>
        <taxon>Bacteria</taxon>
        <taxon>Bacillati</taxon>
        <taxon>Actinomycetota</taxon>
        <taxon>Actinomycetes</taxon>
        <taxon>Micromonosporales</taxon>
        <taxon>Micromonosporaceae</taxon>
        <taxon>Micromonospora</taxon>
    </lineage>
</organism>
<gene>
    <name evidence="1" type="ORF">GSF22_25390</name>
</gene>
<keyword evidence="2" id="KW-1185">Reference proteome</keyword>
<comment type="caution">
    <text evidence="1">The sequence shown here is derived from an EMBL/GenBank/DDBJ whole genome shotgun (WGS) entry which is preliminary data.</text>
</comment>
<evidence type="ECO:0008006" key="3">
    <source>
        <dbReference type="Google" id="ProtNLM"/>
    </source>
</evidence>
<evidence type="ECO:0000313" key="1">
    <source>
        <dbReference type="EMBL" id="MBO4209302.1"/>
    </source>
</evidence>
<reference evidence="1 2" key="1">
    <citation type="submission" date="2019-12" db="EMBL/GenBank/DDBJ databases">
        <title>Whole genome sequencing of endophytic Actinobacterium Micromonospora sp. MPMI6T.</title>
        <authorList>
            <person name="Evv R."/>
            <person name="Podile A.R."/>
        </authorList>
    </citation>
    <scope>NUCLEOTIDE SEQUENCE [LARGE SCALE GENOMIC DNA]</scope>
    <source>
        <strain evidence="1 2">MPMI6</strain>
    </source>
</reference>